<evidence type="ECO:0000313" key="1">
    <source>
        <dbReference type="EMBL" id="TDZ44718.1"/>
    </source>
</evidence>
<name>A0A4R8QQS7_COLTR</name>
<proteinExistence type="predicted"/>
<sequence length="53" mass="6073">MVVKDQPKPVVHSMQPYAEAARKEERGEKEKKHWSCAQCCSSCLDCIVMCFRA</sequence>
<dbReference type="Proteomes" id="UP000295703">
    <property type="component" value="Unassembled WGS sequence"/>
</dbReference>
<evidence type="ECO:0000313" key="2">
    <source>
        <dbReference type="Proteomes" id="UP000295703"/>
    </source>
</evidence>
<dbReference type="AlphaFoldDB" id="A0A4R8QQS7"/>
<organism evidence="1 2">
    <name type="scientific">Colletotrichum trifolii</name>
    <dbReference type="NCBI Taxonomy" id="5466"/>
    <lineage>
        <taxon>Eukaryota</taxon>
        <taxon>Fungi</taxon>
        <taxon>Dikarya</taxon>
        <taxon>Ascomycota</taxon>
        <taxon>Pezizomycotina</taxon>
        <taxon>Sordariomycetes</taxon>
        <taxon>Hypocreomycetidae</taxon>
        <taxon>Glomerellales</taxon>
        <taxon>Glomerellaceae</taxon>
        <taxon>Colletotrichum</taxon>
        <taxon>Colletotrichum orbiculare species complex</taxon>
    </lineage>
</organism>
<protein>
    <submittedName>
        <fullName evidence="1">Uncharacterized protein</fullName>
    </submittedName>
</protein>
<reference evidence="1 2" key="1">
    <citation type="submission" date="2018-12" db="EMBL/GenBank/DDBJ databases">
        <title>Genome sequence and assembly of Colletotrichum trifolii.</title>
        <authorList>
            <person name="Gan P."/>
            <person name="Shirasu K."/>
        </authorList>
    </citation>
    <scope>NUCLEOTIDE SEQUENCE [LARGE SCALE GENOMIC DNA]</scope>
    <source>
        <strain evidence="1 2">543-2</strain>
    </source>
</reference>
<comment type="caution">
    <text evidence="1">The sequence shown here is derived from an EMBL/GenBank/DDBJ whole genome shotgun (WGS) entry which is preliminary data.</text>
</comment>
<keyword evidence="2" id="KW-1185">Reference proteome</keyword>
<dbReference type="EMBL" id="RYZW01000129">
    <property type="protein sequence ID" value="TDZ44718.1"/>
    <property type="molecule type" value="Genomic_DNA"/>
</dbReference>
<accession>A0A4R8QQS7</accession>
<gene>
    <name evidence="1" type="ORF">CTRI78_v009422</name>
</gene>